<dbReference type="PANTHER" id="PTHR43827">
    <property type="entry name" value="2,5-DIKETO-D-GLUCONIC ACID REDUCTASE"/>
    <property type="match status" value="1"/>
</dbReference>
<dbReference type="AlphaFoldDB" id="A0A084U3B2"/>
<dbReference type="PIRSF" id="PIRSF000097">
    <property type="entry name" value="AKR"/>
    <property type="match status" value="1"/>
</dbReference>
<proteinExistence type="inferred from homology"/>
<evidence type="ECO:0000259" key="7">
    <source>
        <dbReference type="Pfam" id="PF00248"/>
    </source>
</evidence>
<evidence type="ECO:0000256" key="2">
    <source>
        <dbReference type="ARBA" id="ARBA00022857"/>
    </source>
</evidence>
<dbReference type="SUPFAM" id="SSF51430">
    <property type="entry name" value="NAD(P)-linked oxidoreductase"/>
    <property type="match status" value="1"/>
</dbReference>
<evidence type="ECO:0000256" key="1">
    <source>
        <dbReference type="ARBA" id="ARBA00007905"/>
    </source>
</evidence>
<feature type="active site" description="Proton donor" evidence="4">
    <location>
        <position position="44"/>
    </location>
</feature>
<keyword evidence="2" id="KW-0521">NADP</keyword>
<comment type="similarity">
    <text evidence="1">Belongs to the aldo/keto reductase family.</text>
</comment>
<dbReference type="PROSITE" id="PS00062">
    <property type="entry name" value="ALDOKETO_REDUCTASE_2"/>
    <property type="match status" value="1"/>
</dbReference>
<reference evidence="8 9" key="1">
    <citation type="journal article" date="2014" name="PLoS ONE">
        <title>Reduction of Hydrogen Peroxide Accumulation and Toxicity by a Catalase from Mycoplasma iowae.</title>
        <authorList>
            <person name="Pritchard R.E."/>
            <person name="Prassinos A.J."/>
            <person name="Osborne J.D."/>
            <person name="Raviv Z."/>
            <person name="Balish M.F."/>
        </authorList>
    </citation>
    <scope>NUCLEOTIDE SEQUENCE [LARGE SCALE GENOMIC DNA]</scope>
    <source>
        <strain evidence="8 9">DK-CPA</strain>
    </source>
</reference>
<dbReference type="InterPro" id="IPR018170">
    <property type="entry name" value="Aldo/ket_reductase_CS"/>
</dbReference>
<dbReference type="CDD" id="cd19071">
    <property type="entry name" value="AKR_AKR1-5-like"/>
    <property type="match status" value="1"/>
</dbReference>
<accession>A0A084U3B2</accession>
<evidence type="ECO:0000256" key="6">
    <source>
        <dbReference type="PIRSR" id="PIRSR000097-3"/>
    </source>
</evidence>
<dbReference type="GO" id="GO:0016616">
    <property type="term" value="F:oxidoreductase activity, acting on the CH-OH group of donors, NAD or NADP as acceptor"/>
    <property type="evidence" value="ECO:0007669"/>
    <property type="project" value="UniProtKB-ARBA"/>
</dbReference>
<dbReference type="Proteomes" id="UP000028523">
    <property type="component" value="Unassembled WGS sequence"/>
</dbReference>
<evidence type="ECO:0000256" key="4">
    <source>
        <dbReference type="PIRSR" id="PIRSR000097-1"/>
    </source>
</evidence>
<sequence length="276" mass="32165">MAKNILEAKIGFGTWQALDPKLIVDQLRWAIENNYDFIDTAWVYENEKIIGDALSTLRNQNYKIPPIQTKIWTPFFKQDVIQQLKSQLKDLQLECVDSVLLHRPHVDNTYNVKAWKELIQAKKLGLVKHIGVSNFDKDMIEILYTETGVYPEINQIELSANYTRRDRIKYNLEKKIVIQAWTPLGLIKENLKNSFLIEMAKKYNCTVPQLLIAYASSFKTAPIIKSSSEERVKENIAKINLVLDEEDVYLIDRKLNRHESSLDQKTDTYPEFSLDK</sequence>
<evidence type="ECO:0000256" key="5">
    <source>
        <dbReference type="PIRSR" id="PIRSR000097-2"/>
    </source>
</evidence>
<feature type="domain" description="NADP-dependent oxidoreductase" evidence="7">
    <location>
        <begin position="9"/>
        <end position="254"/>
    </location>
</feature>
<dbReference type="InterPro" id="IPR020471">
    <property type="entry name" value="AKR"/>
</dbReference>
<dbReference type="Gene3D" id="3.20.20.100">
    <property type="entry name" value="NADP-dependent oxidoreductase domain"/>
    <property type="match status" value="1"/>
</dbReference>
<keyword evidence="9" id="KW-1185">Reference proteome</keyword>
<dbReference type="Pfam" id="PF00248">
    <property type="entry name" value="Aldo_ket_red"/>
    <property type="match status" value="1"/>
</dbReference>
<dbReference type="InterPro" id="IPR023210">
    <property type="entry name" value="NADP_OxRdtase_dom"/>
</dbReference>
<dbReference type="InterPro" id="IPR036812">
    <property type="entry name" value="NAD(P)_OxRdtase_dom_sf"/>
</dbReference>
<organism evidence="8 9">
    <name type="scientific">Malacoplasma iowae DK-CPA</name>
    <dbReference type="NCBI Taxonomy" id="1394179"/>
    <lineage>
        <taxon>Bacteria</taxon>
        <taxon>Bacillati</taxon>
        <taxon>Mycoplasmatota</taxon>
        <taxon>Mycoplasmoidales</taxon>
        <taxon>Mycoplasmoidaceae</taxon>
        <taxon>Malacoplasma</taxon>
    </lineage>
</organism>
<gene>
    <name evidence="8" type="primary">ara1</name>
    <name evidence="8" type="ORF">P271_284</name>
</gene>
<feature type="binding site" evidence="5">
    <location>
        <position position="102"/>
    </location>
    <ligand>
        <name>substrate</name>
    </ligand>
</feature>
<evidence type="ECO:0000313" key="9">
    <source>
        <dbReference type="Proteomes" id="UP000028523"/>
    </source>
</evidence>
<keyword evidence="3" id="KW-0560">Oxidoreductase</keyword>
<evidence type="ECO:0000313" key="8">
    <source>
        <dbReference type="EMBL" id="KFB07448.1"/>
    </source>
</evidence>
<dbReference type="PRINTS" id="PR00069">
    <property type="entry name" value="ALDKETRDTASE"/>
</dbReference>
<feature type="site" description="Lowers pKa of active site Tyr" evidence="6">
    <location>
        <position position="70"/>
    </location>
</feature>
<name>A0A084U3B2_MALIO</name>
<dbReference type="EMBL" id="AWQU01000083">
    <property type="protein sequence ID" value="KFB07448.1"/>
    <property type="molecule type" value="Genomic_DNA"/>
</dbReference>
<comment type="caution">
    <text evidence="8">The sequence shown here is derived from an EMBL/GenBank/DDBJ whole genome shotgun (WGS) entry which is preliminary data.</text>
</comment>
<protein>
    <submittedName>
        <fullName evidence="8">Aldo/keto reductase family protein</fullName>
    </submittedName>
</protein>
<dbReference type="RefSeq" id="WP_051790321.1">
    <property type="nucleotide sequence ID" value="NZ_AWQU01000083.1"/>
</dbReference>
<dbReference type="PANTHER" id="PTHR43827:SF3">
    <property type="entry name" value="NADP-DEPENDENT OXIDOREDUCTASE DOMAIN-CONTAINING PROTEIN"/>
    <property type="match status" value="1"/>
</dbReference>
<evidence type="ECO:0000256" key="3">
    <source>
        <dbReference type="ARBA" id="ARBA00023002"/>
    </source>
</evidence>